<keyword evidence="4" id="KW-1185">Reference proteome</keyword>
<dbReference type="InterPro" id="IPR013538">
    <property type="entry name" value="ASHA1/2-like_C"/>
</dbReference>
<sequence length="152" mass="16885">MESTMTTDRELTLTRIFDAPRELVFRAWTDPELFVSWIGPAGCTGDTADFDVVPGGAWRATMLDQDGGEHGMYGRYTEIAEPERLAFTFVWDVAEALLDQSQVTLTFADLGGKTEMTFHQTGFGSTAQRDDHGIGWTEAFDKIGPLLARSIR</sequence>
<protein>
    <submittedName>
        <fullName evidence="3">SRPBCC domain-containing protein</fullName>
    </submittedName>
</protein>
<comment type="caution">
    <text evidence="3">The sequence shown here is derived from an EMBL/GenBank/DDBJ whole genome shotgun (WGS) entry which is preliminary data.</text>
</comment>
<comment type="similarity">
    <text evidence="1">Belongs to the AHA1 family.</text>
</comment>
<evidence type="ECO:0000313" key="4">
    <source>
        <dbReference type="Proteomes" id="UP001501116"/>
    </source>
</evidence>
<dbReference type="Gene3D" id="3.30.530.20">
    <property type="match status" value="1"/>
</dbReference>
<gene>
    <name evidence="3" type="ORF">GCM10009754_43050</name>
</gene>
<dbReference type="SUPFAM" id="SSF55961">
    <property type="entry name" value="Bet v1-like"/>
    <property type="match status" value="1"/>
</dbReference>
<accession>A0ABP5CNY8</accession>
<dbReference type="Proteomes" id="UP001501116">
    <property type="component" value="Unassembled WGS sequence"/>
</dbReference>
<dbReference type="Pfam" id="PF08327">
    <property type="entry name" value="AHSA1"/>
    <property type="match status" value="1"/>
</dbReference>
<reference evidence="4" key="1">
    <citation type="journal article" date="2019" name="Int. J. Syst. Evol. Microbiol.">
        <title>The Global Catalogue of Microorganisms (GCM) 10K type strain sequencing project: providing services to taxonomists for standard genome sequencing and annotation.</title>
        <authorList>
            <consortium name="The Broad Institute Genomics Platform"/>
            <consortium name="The Broad Institute Genome Sequencing Center for Infectious Disease"/>
            <person name="Wu L."/>
            <person name="Ma J."/>
        </authorList>
    </citation>
    <scope>NUCLEOTIDE SEQUENCE [LARGE SCALE GENOMIC DNA]</scope>
    <source>
        <strain evidence="4">JCM 14545</strain>
    </source>
</reference>
<proteinExistence type="inferred from homology"/>
<feature type="domain" description="Activator of Hsp90 ATPase homologue 1/2-like C-terminal" evidence="2">
    <location>
        <begin position="18"/>
        <end position="146"/>
    </location>
</feature>
<organism evidence="3 4">
    <name type="scientific">Amycolatopsis minnesotensis</name>
    <dbReference type="NCBI Taxonomy" id="337894"/>
    <lineage>
        <taxon>Bacteria</taxon>
        <taxon>Bacillati</taxon>
        <taxon>Actinomycetota</taxon>
        <taxon>Actinomycetes</taxon>
        <taxon>Pseudonocardiales</taxon>
        <taxon>Pseudonocardiaceae</taxon>
        <taxon>Amycolatopsis</taxon>
    </lineage>
</organism>
<evidence type="ECO:0000259" key="2">
    <source>
        <dbReference type="Pfam" id="PF08327"/>
    </source>
</evidence>
<dbReference type="InterPro" id="IPR023393">
    <property type="entry name" value="START-like_dom_sf"/>
</dbReference>
<evidence type="ECO:0000313" key="3">
    <source>
        <dbReference type="EMBL" id="GAA1966060.1"/>
    </source>
</evidence>
<evidence type="ECO:0000256" key="1">
    <source>
        <dbReference type="ARBA" id="ARBA00006817"/>
    </source>
</evidence>
<name>A0ABP5CNY8_9PSEU</name>
<dbReference type="EMBL" id="BAAANN010000016">
    <property type="protein sequence ID" value="GAA1966060.1"/>
    <property type="molecule type" value="Genomic_DNA"/>
</dbReference>